<proteinExistence type="predicted"/>
<organism evidence="1 2">
    <name type="scientific">Caerostris extrusa</name>
    <name type="common">Bark spider</name>
    <name type="synonym">Caerostris bankana</name>
    <dbReference type="NCBI Taxonomy" id="172846"/>
    <lineage>
        <taxon>Eukaryota</taxon>
        <taxon>Metazoa</taxon>
        <taxon>Ecdysozoa</taxon>
        <taxon>Arthropoda</taxon>
        <taxon>Chelicerata</taxon>
        <taxon>Arachnida</taxon>
        <taxon>Araneae</taxon>
        <taxon>Araneomorphae</taxon>
        <taxon>Entelegynae</taxon>
        <taxon>Araneoidea</taxon>
        <taxon>Araneidae</taxon>
        <taxon>Caerostris</taxon>
    </lineage>
</organism>
<sequence length="141" mass="15845">MQTTEGSRSLTLETCFPAPFPRTKTPNWCLGAGLQTARRTSPRLGLEETMSEFLSSTCFLSSKLVEISRDFSNAARKCRNQQHSSSLIDMITTIMRMSKFLLSGQTETVSYSYLPQFESSWLSHVDPVGEIQAKRKPNQAD</sequence>
<evidence type="ECO:0000313" key="2">
    <source>
        <dbReference type="Proteomes" id="UP001054945"/>
    </source>
</evidence>
<evidence type="ECO:0000313" key="1">
    <source>
        <dbReference type="EMBL" id="GIY91829.1"/>
    </source>
</evidence>
<dbReference type="Proteomes" id="UP001054945">
    <property type="component" value="Unassembled WGS sequence"/>
</dbReference>
<accession>A0AAV4XCY2</accession>
<comment type="caution">
    <text evidence="1">The sequence shown here is derived from an EMBL/GenBank/DDBJ whole genome shotgun (WGS) entry which is preliminary data.</text>
</comment>
<reference evidence="1 2" key="1">
    <citation type="submission" date="2021-06" db="EMBL/GenBank/DDBJ databases">
        <title>Caerostris extrusa draft genome.</title>
        <authorList>
            <person name="Kono N."/>
            <person name="Arakawa K."/>
        </authorList>
    </citation>
    <scope>NUCLEOTIDE SEQUENCE [LARGE SCALE GENOMIC DNA]</scope>
</reference>
<name>A0AAV4XCY2_CAEEX</name>
<dbReference type="EMBL" id="BPLR01000058">
    <property type="protein sequence ID" value="GIY91829.1"/>
    <property type="molecule type" value="Genomic_DNA"/>
</dbReference>
<protein>
    <submittedName>
        <fullName evidence="1">Uncharacterized protein</fullName>
    </submittedName>
</protein>
<keyword evidence="2" id="KW-1185">Reference proteome</keyword>
<dbReference type="AlphaFoldDB" id="A0AAV4XCY2"/>
<gene>
    <name evidence="1" type="ORF">CEXT_769201</name>
</gene>